<evidence type="ECO:0000259" key="1">
    <source>
        <dbReference type="Pfam" id="PF07883"/>
    </source>
</evidence>
<evidence type="ECO:0000313" key="3">
    <source>
        <dbReference type="Proteomes" id="UP000246352"/>
    </source>
</evidence>
<dbReference type="SUPFAM" id="SSF51182">
    <property type="entry name" value="RmlC-like cupins"/>
    <property type="match status" value="1"/>
</dbReference>
<evidence type="ECO:0000313" key="2">
    <source>
        <dbReference type="EMBL" id="PWV98761.1"/>
    </source>
</evidence>
<feature type="domain" description="Cupin type-2" evidence="1">
    <location>
        <begin position="39"/>
        <end position="103"/>
    </location>
</feature>
<comment type="caution">
    <text evidence="2">The sequence shown here is derived from an EMBL/GenBank/DDBJ whole genome shotgun (WGS) entry which is preliminary data.</text>
</comment>
<sequence>MQCPSIDSGDIKWLGVSYKTILSTAASGGAMAILDSVAPVGSGPPRHVHQAEDEAFILLSGYCRFWLDGQEFTRGPGETVFVPRGREHTFQVVGSEPSRHLVILTPGGFEGFFTEMAAGQFAIPDDMKPIEAAAVRHNLTFTGPPLLAA</sequence>
<name>A0A317PF02_9HYPH</name>
<dbReference type="AlphaFoldDB" id="A0A317PF02"/>
<dbReference type="OrthoDB" id="9798709at2"/>
<keyword evidence="3" id="KW-1185">Reference proteome</keyword>
<dbReference type="EMBL" id="QGTR01000004">
    <property type="protein sequence ID" value="PWV98761.1"/>
    <property type="molecule type" value="Genomic_DNA"/>
</dbReference>
<reference evidence="2 3" key="1">
    <citation type="submission" date="2018-05" db="EMBL/GenBank/DDBJ databases">
        <title>Genomic Encyclopedia of Type Strains, Phase IV (KMG-IV): sequencing the most valuable type-strain genomes for metagenomic binning, comparative biology and taxonomic classification.</title>
        <authorList>
            <person name="Goeker M."/>
        </authorList>
    </citation>
    <scope>NUCLEOTIDE SEQUENCE [LARGE SCALE GENOMIC DNA]</scope>
    <source>
        <strain evidence="2 3">DSM 16791</strain>
    </source>
</reference>
<dbReference type="Proteomes" id="UP000246352">
    <property type="component" value="Unassembled WGS sequence"/>
</dbReference>
<protein>
    <recommendedName>
        <fullName evidence="1">Cupin type-2 domain-containing protein</fullName>
    </recommendedName>
</protein>
<dbReference type="InterPro" id="IPR013096">
    <property type="entry name" value="Cupin_2"/>
</dbReference>
<dbReference type="Pfam" id="PF07883">
    <property type="entry name" value="Cupin_2"/>
    <property type="match status" value="1"/>
</dbReference>
<dbReference type="InterPro" id="IPR014710">
    <property type="entry name" value="RmlC-like_jellyroll"/>
</dbReference>
<dbReference type="Gene3D" id="2.60.120.10">
    <property type="entry name" value="Jelly Rolls"/>
    <property type="match status" value="1"/>
</dbReference>
<organism evidence="2 3">
    <name type="scientific">Hoeflea marina</name>
    <dbReference type="NCBI Taxonomy" id="274592"/>
    <lineage>
        <taxon>Bacteria</taxon>
        <taxon>Pseudomonadati</taxon>
        <taxon>Pseudomonadota</taxon>
        <taxon>Alphaproteobacteria</taxon>
        <taxon>Hyphomicrobiales</taxon>
        <taxon>Rhizobiaceae</taxon>
        <taxon>Hoeflea</taxon>
    </lineage>
</organism>
<gene>
    <name evidence="2" type="ORF">DFR52_10450</name>
</gene>
<dbReference type="PANTHER" id="PTHR36440">
    <property type="entry name" value="PUTATIVE (AFU_ORTHOLOGUE AFUA_8G07350)-RELATED"/>
    <property type="match status" value="1"/>
</dbReference>
<accession>A0A317PF02</accession>
<dbReference type="InterPro" id="IPR011051">
    <property type="entry name" value="RmlC_Cupin_sf"/>
</dbReference>
<dbReference type="RefSeq" id="WP_110032942.1">
    <property type="nucleotide sequence ID" value="NZ_QGTR01000004.1"/>
</dbReference>
<dbReference type="InterPro" id="IPR053146">
    <property type="entry name" value="QDO-like"/>
</dbReference>
<proteinExistence type="predicted"/>
<dbReference type="PANTHER" id="PTHR36440:SF1">
    <property type="entry name" value="PUTATIVE (AFU_ORTHOLOGUE AFUA_8G07350)-RELATED"/>
    <property type="match status" value="1"/>
</dbReference>